<organism evidence="3 4">
    <name type="scientific">Cellulomonas fimi (strain ATCC 484 / DSM 20113 / JCM 1341 / CCUG 24087 / LMG 16345 / NBRC 15513 / NCIMB 8980 / NCTC 7547 / NRS-133)</name>
    <dbReference type="NCBI Taxonomy" id="590998"/>
    <lineage>
        <taxon>Bacteria</taxon>
        <taxon>Bacillati</taxon>
        <taxon>Actinomycetota</taxon>
        <taxon>Actinomycetes</taxon>
        <taxon>Micrococcales</taxon>
        <taxon>Cellulomonadaceae</taxon>
        <taxon>Cellulomonas</taxon>
    </lineage>
</organism>
<feature type="binding site" evidence="1">
    <location>
        <position position="79"/>
    </location>
    <ligand>
        <name>Mg(2+)</name>
        <dbReference type="ChEBI" id="CHEBI:18420"/>
        <label>1</label>
    </ligand>
</feature>
<dbReference type="Pfam" id="PF03747">
    <property type="entry name" value="ADP_ribosyl_GH"/>
    <property type="match status" value="1"/>
</dbReference>
<dbReference type="InterPro" id="IPR005502">
    <property type="entry name" value="Ribosyl_crysJ1"/>
</dbReference>
<comment type="cofactor">
    <cofactor evidence="1">
        <name>Mg(2+)</name>
        <dbReference type="ChEBI" id="CHEBI:18420"/>
    </cofactor>
    <text evidence="1">Binds 2 magnesium ions per subunit.</text>
</comment>
<gene>
    <name evidence="3" type="ordered locus">Celf_1207</name>
</gene>
<feature type="binding site" evidence="1">
    <location>
        <position position="80"/>
    </location>
    <ligand>
        <name>Mg(2+)</name>
        <dbReference type="ChEBI" id="CHEBI:18420"/>
        <label>1</label>
    </ligand>
</feature>
<dbReference type="KEGG" id="cfi:Celf_1207"/>
<dbReference type="GO" id="GO:0046872">
    <property type="term" value="F:metal ion binding"/>
    <property type="evidence" value="ECO:0007669"/>
    <property type="project" value="UniProtKB-KW"/>
</dbReference>
<dbReference type="InterPro" id="IPR036705">
    <property type="entry name" value="Ribosyl_crysJ1_sf"/>
</dbReference>
<dbReference type="AlphaFoldDB" id="F4H3C1"/>
<dbReference type="PANTHER" id="PTHR16222:SF12">
    <property type="entry name" value="ADP-RIBOSYLGLYCOHYDROLASE-RELATED"/>
    <property type="match status" value="1"/>
</dbReference>
<feature type="region of interest" description="Disordered" evidence="2">
    <location>
        <begin position="1"/>
        <end position="25"/>
    </location>
</feature>
<accession>F4H3C1</accession>
<evidence type="ECO:0000313" key="3">
    <source>
        <dbReference type="EMBL" id="AEE45342.1"/>
    </source>
</evidence>
<reference evidence="3 4" key="1">
    <citation type="submission" date="2011-04" db="EMBL/GenBank/DDBJ databases">
        <title>Complete sequence of Cellulomonas fimi ATCC 484.</title>
        <authorList>
            <consortium name="US DOE Joint Genome Institute"/>
            <person name="Lucas S."/>
            <person name="Han J."/>
            <person name="Lapidus A."/>
            <person name="Cheng J.-F."/>
            <person name="Goodwin L."/>
            <person name="Pitluck S."/>
            <person name="Peters L."/>
            <person name="Chertkov O."/>
            <person name="Detter J.C."/>
            <person name="Han C."/>
            <person name="Tapia R."/>
            <person name="Land M."/>
            <person name="Hauser L."/>
            <person name="Kyrpides N."/>
            <person name="Ivanova N."/>
            <person name="Ovchinnikova G."/>
            <person name="Pagani I."/>
            <person name="Mead D."/>
            <person name="Brumm P."/>
            <person name="Woyke T."/>
        </authorList>
    </citation>
    <scope>NUCLEOTIDE SEQUENCE [LARGE SCALE GENOMIC DNA]</scope>
    <source>
        <strain evidence="4">ATCC 484 / DSM 20113 / JCM 1341 / NBRC 15513 / NCIMB 8980 / NCTC 7547</strain>
    </source>
</reference>
<keyword evidence="4" id="KW-1185">Reference proteome</keyword>
<dbReference type="eggNOG" id="COG1397">
    <property type="taxonomic scope" value="Bacteria"/>
</dbReference>
<proteinExistence type="predicted"/>
<evidence type="ECO:0000256" key="1">
    <source>
        <dbReference type="PIRSR" id="PIRSR605502-1"/>
    </source>
</evidence>
<protein>
    <submittedName>
        <fullName evidence="3">ADP-ribosylation/Crystallin J1</fullName>
    </submittedName>
</protein>
<sequence length="343" mass="35061">MLRPVGPWPGHRHTPPATDGDPPVDDAQTALLDRAAGVLLAQAVGDALGVPYEFAPPFDGPARMVGGGLGPYAPGEWSDDTQMSVCVARVAATGTDLTSDAALDAVADGFLAWLTGGASDVGAQTRQVLTTETPGPGSAANLRARSAQLHDLTGRTAGNGALMRTGVVGLTALHDRERTAAAARAVALLTHADDLAGDSCVLWSEAVRVAVLDARLDLLGGLDLLPPDRRDAWQTRIEDATGADPALFAPNGFTVTALQAAWAAITTTTAHDGTRHLPDALQAAVHAGDDTDTVAAIAGALLGARWGASAVPSDWRTAVHGWPGLTGEDLVDLGRRAARAGCA</sequence>
<feature type="binding site" evidence="1">
    <location>
        <position position="292"/>
    </location>
    <ligand>
        <name>Mg(2+)</name>
        <dbReference type="ChEBI" id="CHEBI:18420"/>
        <label>1</label>
    </ligand>
</feature>
<keyword evidence="1" id="KW-0479">Metal-binding</keyword>
<dbReference type="InterPro" id="IPR050792">
    <property type="entry name" value="ADP-ribosylglycohydrolase"/>
</dbReference>
<dbReference type="EMBL" id="CP002666">
    <property type="protein sequence ID" value="AEE45342.1"/>
    <property type="molecule type" value="Genomic_DNA"/>
</dbReference>
<evidence type="ECO:0000313" key="4">
    <source>
        <dbReference type="Proteomes" id="UP000008460"/>
    </source>
</evidence>
<feature type="binding site" evidence="1">
    <location>
        <position position="290"/>
    </location>
    <ligand>
        <name>Mg(2+)</name>
        <dbReference type="ChEBI" id="CHEBI:18420"/>
        <label>1</label>
    </ligand>
</feature>
<dbReference type="Gene3D" id="1.10.4080.10">
    <property type="entry name" value="ADP-ribosylation/Crystallin J1"/>
    <property type="match status" value="1"/>
</dbReference>
<evidence type="ECO:0000256" key="2">
    <source>
        <dbReference type="SAM" id="MobiDB-lite"/>
    </source>
</evidence>
<keyword evidence="1" id="KW-0460">Magnesium</keyword>
<dbReference type="Proteomes" id="UP000008460">
    <property type="component" value="Chromosome"/>
</dbReference>
<dbReference type="HOGENOM" id="CLU_024566_4_0_11"/>
<name>F4H3C1_CELFA</name>
<feature type="binding site" evidence="1">
    <location>
        <position position="293"/>
    </location>
    <ligand>
        <name>Mg(2+)</name>
        <dbReference type="ChEBI" id="CHEBI:18420"/>
        <label>1</label>
    </ligand>
</feature>
<feature type="binding site" evidence="1">
    <location>
        <position position="78"/>
    </location>
    <ligand>
        <name>Mg(2+)</name>
        <dbReference type="ChEBI" id="CHEBI:18420"/>
        <label>1</label>
    </ligand>
</feature>
<dbReference type="SUPFAM" id="SSF101478">
    <property type="entry name" value="ADP-ribosylglycohydrolase"/>
    <property type="match status" value="1"/>
</dbReference>
<dbReference type="PANTHER" id="PTHR16222">
    <property type="entry name" value="ADP-RIBOSYLGLYCOHYDROLASE"/>
    <property type="match status" value="1"/>
</dbReference>
<dbReference type="STRING" id="590998.Celf_1207"/>